<sequence length="151" mass="16741">MRVFQFMVEAETSSGGRIVGAFSEFSGINMTLETVQARSGDDIFGVQEYIPALTRFEPVTLSKGVIGDNEFIEWLFQAAPRPNSQPKGGADLYRNLNVVAWDGLYERGVIWTLKNAMPIGYQLGGMDASRSEILVETMTFAITGMDRTIME</sequence>
<gene>
    <name evidence="1" type="ORF">H9771_08540</name>
</gene>
<dbReference type="PANTHER" id="PTHR38009">
    <property type="entry name" value="CONSERVED HYPOTHETICAL PHAGE TAIL PROTEIN"/>
    <property type="match status" value="1"/>
</dbReference>
<dbReference type="PANTHER" id="PTHR38009:SF1">
    <property type="entry name" value="CONSERVED HYPOTHETICAL PHAGE TAIL PROTEIN"/>
    <property type="match status" value="1"/>
</dbReference>
<dbReference type="InterPro" id="IPR010667">
    <property type="entry name" value="Phage_T4_Gp19"/>
</dbReference>
<dbReference type="Proteomes" id="UP000824211">
    <property type="component" value="Unassembled WGS sequence"/>
</dbReference>
<accession>A0A9D2MF48</accession>
<dbReference type="GO" id="GO:0005198">
    <property type="term" value="F:structural molecule activity"/>
    <property type="evidence" value="ECO:0007669"/>
    <property type="project" value="InterPro"/>
</dbReference>
<organism evidence="1 2">
    <name type="scientific">Candidatus Faecalibacterium faecipullorum</name>
    <dbReference type="NCBI Taxonomy" id="2838578"/>
    <lineage>
        <taxon>Bacteria</taxon>
        <taxon>Bacillati</taxon>
        <taxon>Bacillota</taxon>
        <taxon>Clostridia</taxon>
        <taxon>Eubacteriales</taxon>
        <taxon>Oscillospiraceae</taxon>
        <taxon>Faecalibacterium</taxon>
    </lineage>
</organism>
<dbReference type="EMBL" id="DWXX01000157">
    <property type="protein sequence ID" value="HJB59680.1"/>
    <property type="molecule type" value="Genomic_DNA"/>
</dbReference>
<dbReference type="Pfam" id="PF06841">
    <property type="entry name" value="Phage_T4_gp19"/>
    <property type="match status" value="1"/>
</dbReference>
<protein>
    <submittedName>
        <fullName evidence="1">Phage tail protein</fullName>
    </submittedName>
</protein>
<comment type="caution">
    <text evidence="1">The sequence shown here is derived from an EMBL/GenBank/DDBJ whole genome shotgun (WGS) entry which is preliminary data.</text>
</comment>
<dbReference type="InterPro" id="IPR011747">
    <property type="entry name" value="CHP02241"/>
</dbReference>
<name>A0A9D2MF48_9FIRM</name>
<dbReference type="AlphaFoldDB" id="A0A9D2MF48"/>
<evidence type="ECO:0000313" key="2">
    <source>
        <dbReference type="Proteomes" id="UP000824211"/>
    </source>
</evidence>
<reference evidence="1" key="1">
    <citation type="journal article" date="2021" name="PeerJ">
        <title>Extensive microbial diversity within the chicken gut microbiome revealed by metagenomics and culture.</title>
        <authorList>
            <person name="Gilroy R."/>
            <person name="Ravi A."/>
            <person name="Getino M."/>
            <person name="Pursley I."/>
            <person name="Horton D.L."/>
            <person name="Alikhan N.F."/>
            <person name="Baker D."/>
            <person name="Gharbi K."/>
            <person name="Hall N."/>
            <person name="Watson M."/>
            <person name="Adriaenssens E.M."/>
            <person name="Foster-Nyarko E."/>
            <person name="Jarju S."/>
            <person name="Secka A."/>
            <person name="Antonio M."/>
            <person name="Oren A."/>
            <person name="Chaudhuri R.R."/>
            <person name="La Ragione R."/>
            <person name="Hildebrand F."/>
            <person name="Pallen M.J."/>
        </authorList>
    </citation>
    <scope>NUCLEOTIDE SEQUENCE</scope>
    <source>
        <strain evidence="1">ChiHjej9B8-13557</strain>
    </source>
</reference>
<evidence type="ECO:0000313" key="1">
    <source>
        <dbReference type="EMBL" id="HJB59680.1"/>
    </source>
</evidence>
<proteinExistence type="predicted"/>
<reference evidence="1" key="2">
    <citation type="submission" date="2021-04" db="EMBL/GenBank/DDBJ databases">
        <authorList>
            <person name="Gilroy R."/>
        </authorList>
    </citation>
    <scope>NUCLEOTIDE SEQUENCE</scope>
    <source>
        <strain evidence="1">ChiHjej9B8-13557</strain>
    </source>
</reference>